<accession>A0A6V8QPH1</accession>
<protein>
    <submittedName>
        <fullName evidence="1">Uncharacterized protein</fullName>
    </submittedName>
</protein>
<proteinExistence type="predicted"/>
<evidence type="ECO:0000313" key="2">
    <source>
        <dbReference type="Proteomes" id="UP000517252"/>
    </source>
</evidence>
<dbReference type="EMBL" id="BLZH01000003">
    <property type="protein sequence ID" value="GFP54062.1"/>
    <property type="molecule type" value="Genomic_DNA"/>
</dbReference>
<gene>
    <name evidence="1" type="ORF">TASIC1_0003044000</name>
</gene>
<evidence type="ECO:0000313" key="1">
    <source>
        <dbReference type="EMBL" id="GFP54062.1"/>
    </source>
</evidence>
<name>A0A6V8QPH1_TRIAP</name>
<comment type="caution">
    <text evidence="1">The sequence shown here is derived from an EMBL/GenBank/DDBJ whole genome shotgun (WGS) entry which is preliminary data.</text>
</comment>
<organism evidence="1 2">
    <name type="scientific">Trichoderma asperellum</name>
    <name type="common">Filamentous fungus</name>
    <dbReference type="NCBI Taxonomy" id="101201"/>
    <lineage>
        <taxon>Eukaryota</taxon>
        <taxon>Fungi</taxon>
        <taxon>Dikarya</taxon>
        <taxon>Ascomycota</taxon>
        <taxon>Pezizomycotina</taxon>
        <taxon>Sordariomycetes</taxon>
        <taxon>Hypocreomycetidae</taxon>
        <taxon>Hypocreales</taxon>
        <taxon>Hypocreaceae</taxon>
        <taxon>Trichoderma</taxon>
    </lineage>
</organism>
<reference evidence="1 2" key="1">
    <citation type="submission" date="2020-07" db="EMBL/GenBank/DDBJ databases">
        <title>Trichoderma asperellum IC-1 whole genome shotgun sequence.</title>
        <authorList>
            <person name="Kanamasa S."/>
            <person name="Takahashi H."/>
        </authorList>
    </citation>
    <scope>NUCLEOTIDE SEQUENCE [LARGE SCALE GENOMIC DNA]</scope>
    <source>
        <strain evidence="1 2">IC-1</strain>
    </source>
</reference>
<sequence length="149" mass="16091">MVSQDTPRAPQSQVCAGRDFVLVAEAVYRLRRATVPSIWSRRASSARFNRVPTQEARKEVGIVGIVAASGEMWAAALDAEPSALLAKFAIQTGDYVCCPKLEKRKPKHSVSLSESNRCQFTFGHSHGLAVGDAEEGGTDASSKERLVVC</sequence>
<dbReference type="AlphaFoldDB" id="A0A6V8QPH1"/>
<dbReference type="Proteomes" id="UP000517252">
    <property type="component" value="Unassembled WGS sequence"/>
</dbReference>